<protein>
    <recommendedName>
        <fullName evidence="3">Expansin-like EG45 domain-containing protein</fullName>
    </recommendedName>
</protein>
<dbReference type="InterPro" id="IPR051477">
    <property type="entry name" value="Expansin_CellWall"/>
</dbReference>
<dbReference type="HOGENOM" id="CLU_801420_0_0_7"/>
<dbReference type="RefSeq" id="WP_012240280.1">
    <property type="nucleotide sequence ID" value="NC_010162.1"/>
</dbReference>
<organism evidence="4 5">
    <name type="scientific">Sorangium cellulosum (strain So ce56)</name>
    <name type="common">Polyangium cellulosum (strain So ce56)</name>
    <dbReference type="NCBI Taxonomy" id="448385"/>
    <lineage>
        <taxon>Bacteria</taxon>
        <taxon>Pseudomonadati</taxon>
        <taxon>Myxococcota</taxon>
        <taxon>Polyangia</taxon>
        <taxon>Polyangiales</taxon>
        <taxon>Polyangiaceae</taxon>
        <taxon>Sorangium</taxon>
    </lineage>
</organism>
<dbReference type="EMBL" id="AM746676">
    <property type="protein sequence ID" value="CAN97841.1"/>
    <property type="molecule type" value="Genomic_DNA"/>
</dbReference>
<dbReference type="InterPro" id="IPR036908">
    <property type="entry name" value="RlpA-like_sf"/>
</dbReference>
<evidence type="ECO:0000256" key="2">
    <source>
        <dbReference type="SAM" id="MobiDB-lite"/>
    </source>
</evidence>
<dbReference type="eggNOG" id="COG4305">
    <property type="taxonomic scope" value="Bacteria"/>
</dbReference>
<dbReference type="AlphaFoldDB" id="A9F5W0"/>
<evidence type="ECO:0000256" key="1">
    <source>
        <dbReference type="ARBA" id="ARBA00022729"/>
    </source>
</evidence>
<dbReference type="SUPFAM" id="SSF49590">
    <property type="entry name" value="PHL pollen allergen"/>
    <property type="match status" value="1"/>
</dbReference>
<dbReference type="PANTHER" id="PTHR31836:SF21">
    <property type="entry name" value="EXPANSIN-LIKE PROTEIN 7"/>
    <property type="match status" value="1"/>
</dbReference>
<dbReference type="CAZy" id="CBM63">
    <property type="family name" value="Carbohydrate-Binding Module Family 63"/>
</dbReference>
<feature type="compositionally biased region" description="Low complexity" evidence="2">
    <location>
        <begin position="77"/>
        <end position="88"/>
    </location>
</feature>
<dbReference type="NCBIfam" id="NF041144">
    <property type="entry name" value="expansin_EXLX1"/>
    <property type="match status" value="1"/>
</dbReference>
<name>A9F5W0_SORC5</name>
<dbReference type="BioCyc" id="SCEL448385:SCE_RS39300-MONOMER"/>
<dbReference type="PANTHER" id="PTHR31836">
    <property type="match status" value="1"/>
</dbReference>
<dbReference type="CDD" id="cd22272">
    <property type="entry name" value="DPBB_EXLX1-like"/>
    <property type="match status" value="1"/>
</dbReference>
<evidence type="ECO:0000313" key="5">
    <source>
        <dbReference type="Proteomes" id="UP000002139"/>
    </source>
</evidence>
<accession>A9F5W0</accession>
<dbReference type="InterPro" id="IPR007112">
    <property type="entry name" value="Expansin/allergen_DPBB_dom"/>
</dbReference>
<dbReference type="Gene3D" id="2.40.40.10">
    <property type="entry name" value="RlpA-like domain"/>
    <property type="match status" value="1"/>
</dbReference>
<feature type="region of interest" description="Disordered" evidence="2">
    <location>
        <begin position="29"/>
        <end position="114"/>
    </location>
</feature>
<gene>
    <name evidence="4" type="ordered locus">sce7672</name>
</gene>
<feature type="compositionally biased region" description="Low complexity" evidence="2">
    <location>
        <begin position="34"/>
        <end position="43"/>
    </location>
</feature>
<evidence type="ECO:0000313" key="4">
    <source>
        <dbReference type="EMBL" id="CAN97841.1"/>
    </source>
</evidence>
<dbReference type="InterPro" id="IPR036749">
    <property type="entry name" value="Expansin_CBD_sf"/>
</dbReference>
<dbReference type="SUPFAM" id="SSF50685">
    <property type="entry name" value="Barwin-like endoglucanases"/>
    <property type="match status" value="1"/>
</dbReference>
<dbReference type="Proteomes" id="UP000002139">
    <property type="component" value="Chromosome"/>
</dbReference>
<feature type="domain" description="Expansin-like EG45" evidence="3">
    <location>
        <begin position="137"/>
        <end position="254"/>
    </location>
</feature>
<keyword evidence="1" id="KW-0732">Signal</keyword>
<dbReference type="KEGG" id="scl:sce7672"/>
<reference evidence="4 5" key="1">
    <citation type="journal article" date="2007" name="Nat. Biotechnol.">
        <title>Complete genome sequence of the myxobacterium Sorangium cellulosum.</title>
        <authorList>
            <person name="Schneiker S."/>
            <person name="Perlova O."/>
            <person name="Kaiser O."/>
            <person name="Gerth K."/>
            <person name="Alici A."/>
            <person name="Altmeyer M.O."/>
            <person name="Bartels D."/>
            <person name="Bekel T."/>
            <person name="Beyer S."/>
            <person name="Bode E."/>
            <person name="Bode H.B."/>
            <person name="Bolten C.J."/>
            <person name="Choudhuri J.V."/>
            <person name="Doss S."/>
            <person name="Elnakady Y.A."/>
            <person name="Frank B."/>
            <person name="Gaigalat L."/>
            <person name="Goesmann A."/>
            <person name="Groeger C."/>
            <person name="Gross F."/>
            <person name="Jelsbak L."/>
            <person name="Jelsbak L."/>
            <person name="Kalinowski J."/>
            <person name="Kegler C."/>
            <person name="Knauber T."/>
            <person name="Konietzny S."/>
            <person name="Kopp M."/>
            <person name="Krause L."/>
            <person name="Krug D."/>
            <person name="Linke B."/>
            <person name="Mahmud T."/>
            <person name="Martinez-Arias R."/>
            <person name="McHardy A.C."/>
            <person name="Merai M."/>
            <person name="Meyer F."/>
            <person name="Mormann S."/>
            <person name="Munoz-Dorado J."/>
            <person name="Perez J."/>
            <person name="Pradella S."/>
            <person name="Rachid S."/>
            <person name="Raddatz G."/>
            <person name="Rosenau F."/>
            <person name="Rueckert C."/>
            <person name="Sasse F."/>
            <person name="Scharfe M."/>
            <person name="Schuster S.C."/>
            <person name="Suen G."/>
            <person name="Treuner-Lange A."/>
            <person name="Velicer G.J."/>
            <person name="Vorholter F.-J."/>
            <person name="Weissman K.J."/>
            <person name="Welch R.D."/>
            <person name="Wenzel S.C."/>
            <person name="Whitworth D.E."/>
            <person name="Wilhelm S."/>
            <person name="Wittmann C."/>
            <person name="Bloecker H."/>
            <person name="Puehler A."/>
            <person name="Mueller R."/>
        </authorList>
    </citation>
    <scope>NUCLEOTIDE SEQUENCE [LARGE SCALE GENOMIC DNA]</scope>
    <source>
        <strain evidence="5">So ce56</strain>
    </source>
</reference>
<keyword evidence="5" id="KW-1185">Reference proteome</keyword>
<dbReference type="STRING" id="448385.sce7672"/>
<sequence length="346" mass="34602">MKLGSMPRGISWPLVSLIALGVAGCSDGGGGDAGSAESASSAAGGPGGAGAVGASASAGTGAGGGDGVTTGAGAGPGSSTTAGSTSSTSGGGGDPSATSTGASTSTGTGSQPVSCDYPAEYANGSITFYTLDMGSTEVNCSYPIVGRNPDVVGHVPFGGGQYFAAMNTADYNAAAMCGACVEVSRDDGRKKVQAMVVDQCPIATNPKCKAGHIDLSKNAFLQIGEEREGYLGTTNGGAAGKISWRYIPCPTTSAVSFRLKDASNKYWNEILVEGHAHPIEKLEVEINGTWQTATRQSYNYFTVGDGNMGNAPYHVRATDINGSTVEAMLELKAGNQPASGQFAACN</sequence>
<proteinExistence type="predicted"/>
<dbReference type="OrthoDB" id="5499927at2"/>
<evidence type="ECO:0000259" key="3">
    <source>
        <dbReference type="PROSITE" id="PS50842"/>
    </source>
</evidence>
<feature type="compositionally biased region" description="Low complexity" evidence="2">
    <location>
        <begin position="95"/>
        <end position="110"/>
    </location>
</feature>
<dbReference type="PROSITE" id="PS51257">
    <property type="entry name" value="PROKAR_LIPOPROTEIN"/>
    <property type="match status" value="1"/>
</dbReference>
<dbReference type="InterPro" id="IPR049818">
    <property type="entry name" value="Expansin_EXLX1-like"/>
</dbReference>
<feature type="compositionally biased region" description="Gly residues" evidence="2">
    <location>
        <begin position="60"/>
        <end position="76"/>
    </location>
</feature>
<dbReference type="PROSITE" id="PS50842">
    <property type="entry name" value="EXPANSIN_EG45"/>
    <property type="match status" value="1"/>
</dbReference>
<dbReference type="Gene3D" id="2.60.40.760">
    <property type="entry name" value="Expansin, cellulose-binding-like domain"/>
    <property type="match status" value="1"/>
</dbReference>